<dbReference type="AlphaFoldDB" id="A0A4Y2BBW3"/>
<feature type="region of interest" description="Disordered" evidence="1">
    <location>
        <begin position="1"/>
        <end position="75"/>
    </location>
</feature>
<dbReference type="EMBL" id="BGPR01083072">
    <property type="protein sequence ID" value="GBL89792.1"/>
    <property type="molecule type" value="Genomic_DNA"/>
</dbReference>
<proteinExistence type="predicted"/>
<evidence type="ECO:0000256" key="1">
    <source>
        <dbReference type="SAM" id="MobiDB-lite"/>
    </source>
</evidence>
<evidence type="ECO:0000313" key="2">
    <source>
        <dbReference type="EMBL" id="GBL89792.1"/>
    </source>
</evidence>
<dbReference type="Proteomes" id="UP000499080">
    <property type="component" value="Unassembled WGS sequence"/>
</dbReference>
<accession>A0A4Y2BBW3</accession>
<keyword evidence="3" id="KW-1185">Reference proteome</keyword>
<sequence length="129" mass="14409">MHADGQTDFPLTDFNKNLKDVPGSKFDSTEDPPYIRRRDTNVHPSFTTAPHHANPSTTSQSDNLSPSSSSSSMDHTLQAPLASTYLFPPHLWPGNPNGMLDIKQDIHRCCTPRFLEYGKAKPFVNVKSR</sequence>
<organism evidence="2 3">
    <name type="scientific">Araneus ventricosus</name>
    <name type="common">Orbweaver spider</name>
    <name type="synonym">Epeira ventricosa</name>
    <dbReference type="NCBI Taxonomy" id="182803"/>
    <lineage>
        <taxon>Eukaryota</taxon>
        <taxon>Metazoa</taxon>
        <taxon>Ecdysozoa</taxon>
        <taxon>Arthropoda</taxon>
        <taxon>Chelicerata</taxon>
        <taxon>Arachnida</taxon>
        <taxon>Araneae</taxon>
        <taxon>Araneomorphae</taxon>
        <taxon>Entelegynae</taxon>
        <taxon>Araneoidea</taxon>
        <taxon>Araneidae</taxon>
        <taxon>Araneus</taxon>
    </lineage>
</organism>
<comment type="caution">
    <text evidence="2">The sequence shown here is derived from an EMBL/GenBank/DDBJ whole genome shotgun (WGS) entry which is preliminary data.</text>
</comment>
<gene>
    <name evidence="2" type="ORF">AVEN_63436_1</name>
</gene>
<evidence type="ECO:0000313" key="3">
    <source>
        <dbReference type="Proteomes" id="UP000499080"/>
    </source>
</evidence>
<name>A0A4Y2BBW3_ARAVE</name>
<reference evidence="2 3" key="1">
    <citation type="journal article" date="2019" name="Sci. Rep.">
        <title>Orb-weaving spider Araneus ventricosus genome elucidates the spidroin gene catalogue.</title>
        <authorList>
            <person name="Kono N."/>
            <person name="Nakamura H."/>
            <person name="Ohtoshi R."/>
            <person name="Moran D.A.P."/>
            <person name="Shinohara A."/>
            <person name="Yoshida Y."/>
            <person name="Fujiwara M."/>
            <person name="Mori M."/>
            <person name="Tomita M."/>
            <person name="Arakawa K."/>
        </authorList>
    </citation>
    <scope>NUCLEOTIDE SEQUENCE [LARGE SCALE GENOMIC DNA]</scope>
</reference>
<feature type="compositionally biased region" description="Low complexity" evidence="1">
    <location>
        <begin position="56"/>
        <end position="72"/>
    </location>
</feature>
<protein>
    <submittedName>
        <fullName evidence="2">Uncharacterized protein</fullName>
    </submittedName>
</protein>